<evidence type="ECO:0000256" key="2">
    <source>
        <dbReference type="ARBA" id="ARBA00022679"/>
    </source>
</evidence>
<feature type="region of interest" description="Disordered" evidence="3">
    <location>
        <begin position="497"/>
        <end position="539"/>
    </location>
</feature>
<name>I5AV48_EUBC6</name>
<accession>I5AV48</accession>
<dbReference type="Gene3D" id="3.90.550.10">
    <property type="entry name" value="Spore Coat Polysaccharide Biosynthesis Protein SpsA, Chain A"/>
    <property type="match status" value="1"/>
</dbReference>
<keyword evidence="2 5" id="KW-0808">Transferase</keyword>
<sequence length="732" mass="82923">MYVYQIYNLRVASEFEIPTAAACSSDEKIRPDVRLYLDPLEEGYASLLKYREAVGDSGTPEMQKQKLKDKDDVLTTIIQRKTAEGREIYIDGIGFFLVSNGDCIRCRFLTEDIYRRDQWLLNNIFTVLAAQRKEIIFHGSAILPKGHKGMILITGDSGSGKSTLSDALLSDGAGFASDDSVLFRSFGEEGVMGYGAYPLRRLMENAIEGRSREDMIFVPDGKRMKYGVSEKENFRQGPHRLEAIWILKKAPVPEVEIEELTGIDKLKKLFGCIYNSSCYKEYGVPPWMMETMLAIAGVPVYEVTRPEDKDTLRQIRDAVTVRLDEMKSEASGNGEAAASGDTVRAKSGEEKPEKDGEMAVVGQEEPSRPEISLIVPVYNMEKWLSDFLTGLDAQKCKSLEVIFVDDGSTDGSGGILEEYQEGCKSRKGWSVRILTQENQGVSAAKNAGLDAAKGRWLAFADPDDWMEADYLQEMYGVAMREDVDVVICHERAVDADEHPSPEALGAISKMRPSPESAEVDAEEQQRADAPKDDSVPGEPLRIEERKELLRHFQDDFAGMVTWCWNKLYRRELIGDRRFPDLKAMEDLVFNAEVLDGAGKAAWIGRRLYCYRQRKDSVCHRREPFYYEDYGMALRKQNGIMEALGDEEIFERDLSFCLGNLARLETEAEMSGYLDVAAKLGREYREFYEKARGRLRGRASVKAAGYRYMKRAYRMYIVGEIRKRLREKRGGQQ</sequence>
<keyword evidence="1" id="KW-0328">Glycosyltransferase</keyword>
<dbReference type="STRING" id="633697.EubceDRAFT1_1896"/>
<evidence type="ECO:0000313" key="6">
    <source>
        <dbReference type="Proteomes" id="UP000005753"/>
    </source>
</evidence>
<dbReference type="GO" id="GO:0016757">
    <property type="term" value="F:glycosyltransferase activity"/>
    <property type="evidence" value="ECO:0007669"/>
    <property type="project" value="UniProtKB-KW"/>
</dbReference>
<dbReference type="HOGENOM" id="CLU_378447_0_0_9"/>
<feature type="domain" description="Glycosyltransferase 2-like" evidence="4">
    <location>
        <begin position="372"/>
        <end position="518"/>
    </location>
</feature>
<feature type="compositionally biased region" description="Basic and acidic residues" evidence="3">
    <location>
        <begin position="523"/>
        <end position="539"/>
    </location>
</feature>
<dbReference type="SUPFAM" id="SSF53795">
    <property type="entry name" value="PEP carboxykinase-like"/>
    <property type="match status" value="1"/>
</dbReference>
<organism evidence="5 6">
    <name type="scientific">Eubacterium cellulosolvens (strain ATCC 43171 / JCM 9499 / 6)</name>
    <name type="common">Cillobacterium cellulosolvens</name>
    <dbReference type="NCBI Taxonomy" id="633697"/>
    <lineage>
        <taxon>Bacteria</taxon>
        <taxon>Bacillati</taxon>
        <taxon>Bacillota</taxon>
        <taxon>Clostridia</taxon>
        <taxon>Eubacteriales</taxon>
        <taxon>Eubacteriaceae</taxon>
        <taxon>Eubacterium</taxon>
    </lineage>
</organism>
<evidence type="ECO:0000256" key="1">
    <source>
        <dbReference type="ARBA" id="ARBA00022676"/>
    </source>
</evidence>
<dbReference type="PANTHER" id="PTHR22916:SF51">
    <property type="entry name" value="GLYCOSYLTRANSFERASE EPSH-RELATED"/>
    <property type="match status" value="1"/>
</dbReference>
<dbReference type="CDD" id="cd00761">
    <property type="entry name" value="Glyco_tranf_GTA_type"/>
    <property type="match status" value="1"/>
</dbReference>
<gene>
    <name evidence="5" type="ORF">EubceDRAFT1_1896</name>
</gene>
<evidence type="ECO:0000259" key="4">
    <source>
        <dbReference type="Pfam" id="PF00535"/>
    </source>
</evidence>
<dbReference type="eggNOG" id="COG1493">
    <property type="taxonomic scope" value="Bacteria"/>
</dbReference>
<dbReference type="Pfam" id="PF13555">
    <property type="entry name" value="AAA_29"/>
    <property type="match status" value="1"/>
</dbReference>
<reference evidence="5 6" key="1">
    <citation type="submission" date="2010-08" db="EMBL/GenBank/DDBJ databases">
        <authorList>
            <consortium name="US DOE Joint Genome Institute (JGI-PGF)"/>
            <person name="Lucas S."/>
            <person name="Copeland A."/>
            <person name="Lapidus A."/>
            <person name="Cheng J.-F."/>
            <person name="Bruce D."/>
            <person name="Goodwin L."/>
            <person name="Pitluck S."/>
            <person name="Land M.L."/>
            <person name="Hauser L."/>
            <person name="Chang Y.-J."/>
            <person name="Anderson I.J."/>
            <person name="Johnson E."/>
            <person name="Mulhopadhyay B."/>
            <person name="Kyrpides N."/>
            <person name="Woyke T.J."/>
        </authorList>
    </citation>
    <scope>NUCLEOTIDE SEQUENCE [LARGE SCALE GENOMIC DNA]</scope>
    <source>
        <strain evidence="5 6">6</strain>
    </source>
</reference>
<dbReference type="eggNOG" id="COG1216">
    <property type="taxonomic scope" value="Bacteria"/>
</dbReference>
<feature type="compositionally biased region" description="Basic and acidic residues" evidence="3">
    <location>
        <begin position="343"/>
        <end position="357"/>
    </location>
</feature>
<keyword evidence="6" id="KW-1185">Reference proteome</keyword>
<dbReference type="Proteomes" id="UP000005753">
    <property type="component" value="Chromosome"/>
</dbReference>
<dbReference type="SUPFAM" id="SSF53448">
    <property type="entry name" value="Nucleotide-diphospho-sugar transferases"/>
    <property type="match status" value="1"/>
</dbReference>
<proteinExistence type="predicted"/>
<dbReference type="InterPro" id="IPR027417">
    <property type="entry name" value="P-loop_NTPase"/>
</dbReference>
<dbReference type="EMBL" id="CM001487">
    <property type="protein sequence ID" value="EIM57671.1"/>
    <property type="molecule type" value="Genomic_DNA"/>
</dbReference>
<dbReference type="AlphaFoldDB" id="I5AV48"/>
<protein>
    <submittedName>
        <fullName evidence="5">Glycosyl transferase</fullName>
    </submittedName>
</protein>
<evidence type="ECO:0000256" key="3">
    <source>
        <dbReference type="SAM" id="MobiDB-lite"/>
    </source>
</evidence>
<dbReference type="InterPro" id="IPR001173">
    <property type="entry name" value="Glyco_trans_2-like"/>
</dbReference>
<dbReference type="InterPro" id="IPR025662">
    <property type="entry name" value="Sigma_54_int_dom_ATP-bd_1"/>
</dbReference>
<feature type="region of interest" description="Disordered" evidence="3">
    <location>
        <begin position="326"/>
        <end position="365"/>
    </location>
</feature>
<dbReference type="Gene3D" id="3.40.50.300">
    <property type="entry name" value="P-loop containing nucleotide triphosphate hydrolases"/>
    <property type="match status" value="1"/>
</dbReference>
<feature type="compositionally biased region" description="Low complexity" evidence="3">
    <location>
        <begin position="329"/>
        <end position="340"/>
    </location>
</feature>
<dbReference type="PROSITE" id="PS00675">
    <property type="entry name" value="SIGMA54_INTERACT_1"/>
    <property type="match status" value="1"/>
</dbReference>
<dbReference type="PANTHER" id="PTHR22916">
    <property type="entry name" value="GLYCOSYLTRANSFERASE"/>
    <property type="match status" value="1"/>
</dbReference>
<dbReference type="Pfam" id="PF00535">
    <property type="entry name" value="Glycos_transf_2"/>
    <property type="match status" value="1"/>
</dbReference>
<dbReference type="InterPro" id="IPR029044">
    <property type="entry name" value="Nucleotide-diphossugar_trans"/>
</dbReference>
<reference evidence="5 6" key="2">
    <citation type="submission" date="2012-02" db="EMBL/GenBank/DDBJ databases">
        <title>Improved High-Quality Draft sequence of Eubacterium cellulosolvens 6.</title>
        <authorList>
            <consortium name="US DOE Joint Genome Institute"/>
            <person name="Lucas S."/>
            <person name="Han J."/>
            <person name="Lapidus A."/>
            <person name="Cheng J.-F."/>
            <person name="Goodwin L."/>
            <person name="Pitluck S."/>
            <person name="Peters L."/>
            <person name="Mikhailova N."/>
            <person name="Gu W."/>
            <person name="Detter J.C."/>
            <person name="Han C."/>
            <person name="Tapia R."/>
            <person name="Land M."/>
            <person name="Hauser L."/>
            <person name="Kyrpides N."/>
            <person name="Ivanova N."/>
            <person name="Pagani I."/>
            <person name="Johnson E."/>
            <person name="Mukhopadhyay B."/>
            <person name="Anderson I."/>
            <person name="Woyke T."/>
        </authorList>
    </citation>
    <scope>NUCLEOTIDE SEQUENCE [LARGE SCALE GENOMIC DNA]</scope>
    <source>
        <strain evidence="5 6">6</strain>
    </source>
</reference>
<evidence type="ECO:0000313" key="5">
    <source>
        <dbReference type="EMBL" id="EIM57671.1"/>
    </source>
</evidence>